<sequence length="184" mass="20866">MSEERTNLQFNVLRNAIYHTGRRMTLERWNRWCNFATILLGAAAMVDVVRTTDFEESQILIGAAVAGIGAAQLVFDFGGRARDHQSLQREYYGLLADIEETPDASIEQVALWRGKMLRISGDEPPVLRALDAKAYNDAIGASGMFEPDQRLHIPWSHRIFGALFAFEGHHYEMLREKAGNRDQK</sequence>
<name>A0A1R3U0W4_9HYPH</name>
<organism evidence="2 3">
    <name type="scientific">Agrobacterium rosae</name>
    <dbReference type="NCBI Taxonomy" id="1972867"/>
    <lineage>
        <taxon>Bacteria</taxon>
        <taxon>Pseudomonadati</taxon>
        <taxon>Pseudomonadota</taxon>
        <taxon>Alphaproteobacteria</taxon>
        <taxon>Hyphomicrobiales</taxon>
        <taxon>Rhizobiaceae</taxon>
        <taxon>Rhizobium/Agrobacterium group</taxon>
        <taxon>Agrobacterium</taxon>
    </lineage>
</organism>
<keyword evidence="1" id="KW-0472">Membrane</keyword>
<accession>A0A1R3U0W4</accession>
<evidence type="ECO:0008006" key="4">
    <source>
        <dbReference type="Google" id="ProtNLM"/>
    </source>
</evidence>
<dbReference type="EMBL" id="FMUE01000015">
    <property type="protein sequence ID" value="SCX34538.1"/>
    <property type="molecule type" value="Genomic_DNA"/>
</dbReference>
<keyword evidence="1" id="KW-1133">Transmembrane helix</keyword>
<dbReference type="Proteomes" id="UP000187891">
    <property type="component" value="Unassembled WGS sequence"/>
</dbReference>
<gene>
    <name evidence="2" type="ORF">DSM25559_4505</name>
</gene>
<dbReference type="RefSeq" id="WP_077122517.1">
    <property type="nucleotide sequence ID" value="NZ_FMUE01000015.1"/>
</dbReference>
<evidence type="ECO:0000256" key="1">
    <source>
        <dbReference type="SAM" id="Phobius"/>
    </source>
</evidence>
<reference evidence="3" key="1">
    <citation type="submission" date="2016-10" db="EMBL/GenBank/DDBJ databases">
        <authorList>
            <person name="Wibberg D."/>
        </authorList>
    </citation>
    <scope>NUCLEOTIDE SEQUENCE [LARGE SCALE GENOMIC DNA]</scope>
</reference>
<feature type="transmembrane region" description="Helical" evidence="1">
    <location>
        <begin position="58"/>
        <end position="79"/>
    </location>
</feature>
<evidence type="ECO:0000313" key="2">
    <source>
        <dbReference type="EMBL" id="SCX34538.1"/>
    </source>
</evidence>
<keyword evidence="1" id="KW-0812">Transmembrane</keyword>
<protein>
    <recommendedName>
        <fullName evidence="4">SMODS and SLOG-associating 2TM effector domain-containing protein</fullName>
    </recommendedName>
</protein>
<evidence type="ECO:0000313" key="3">
    <source>
        <dbReference type="Proteomes" id="UP000187891"/>
    </source>
</evidence>
<proteinExistence type="predicted"/>
<feature type="transmembrane region" description="Helical" evidence="1">
    <location>
        <begin position="32"/>
        <end position="52"/>
    </location>
</feature>
<dbReference type="AlphaFoldDB" id="A0A1R3U0W4"/>